<sequence length="1585" mass="175046">MAGLVDTRLLGRPNKYSGNRDEFPTFRYQLISYLGAIDPRLAQAVATAATHGNVITLSEMGDDNKQLAATMGYILSQLLGGSALTLAMNCEPGNGLEQWRRLCLREDAATGSNKVTQLQLLVNTEFSGKWETYVEELTKFLLDINRYQEKFSDMISDTPVQALIKKNTPEPLKTQVMMQTFTNQQILRETCEAFAQQMMQRDPKATKKKFDPNAMDVDAFDKGGKGDSKGKGFGGKSDQKGSGGKSSSQRSAWQSSGGKGGKGDGKNKMKSKKGETKLFDGWCSNPHCGKCGHKIADCRKYGGGAYQPGGGQRSVSEAMTEKCKLTDEPGQSLRSITGEGIRTLDKRTLTGEVFDSNTSIPAKLDVTPAEVHRGALSVAEMNDAGYSVHFDPDGAKMFKSNKNVQHEIDKAIESTVTLQLRRKVNAFLLPMRFKDPTGYESIIGDVEDHSEKDDAQMKEEPFETQPVEVQADSGADRRTGYLMGVVVEAKGNQSYAIAAISEYLDELGYMSMEVQLDGEPALEALMNGVVSERIKKLGKEAAGAQLRVRLVPKGSHASQGGVESGVKSVVGLARTGRLALEKRYNMKFTEDVPIIPWMIRHHIFCHNRYQRRRSSGRTSFEELRLAPYTSPMLEFGETVIGKEHTELQDKLGTAWCKGLWLGRSSKSDAHLIGTATGVVQARTVKQLTTEESFDMEMLKAMRWTPWRTPVKAGVYEGENWQPTEGCPGCEYAAKGQHGRGRPPHHSRTCQQRRAEYEKSIASKGDEQPKVVAVPVPAASSEANNGEQQAQIPAGPEPAQGQDPVEAVRREVQKIEKRLRGKQGVPAPGSSAKRGAADADLGEGGPGGPPGNRGLVGAIESLSAGDLKRLVAGFSTEEMMRLVGEVGKELKDDSEFSIAMGWTEDDEWEAKQCELDRFDNYDVWELTLRGPHGPKALTWTWVLEMRSGELKARLCARPFGMQVNKSKDELRCPTPLSFSLKLLMVYAILVDAEVPKEYCHLPDSSDWVFKLNKTVYGLNEAMIDFDDHFENIATGRSDESKMTFKRFLSDPCTFADKANQVAMSKHVDDGTLVGPRVSASKALEELGTHFLLKVSELTVGGPEIKHLGRGWLRTPEGIQVRMWPAIVKKLLDSEPNDKKTSPIPGIKNEKKVESEEELDSKAATKFRSVNGLDMFACLERPECQSAAKECSRGMSRPTVQDQTRLTRIIRFIRAHPSSVTCMYPDSGEFKVIGRADSKWAEDPIGRKSTSCGQLFLNGALIMQFVKTQGAPVLSSPEAEFNALVHVGIEARGAQTYLKELLDETVPVTLESDNSSALTNVEKKGVGRMRHIELKDLWIKDLVARKAETKVSTSKVHTDENTADLGTKHLSRVDFMKHLTAMKVWLTGKGEVGGISGSSNEKKAQIGKPALELMGALTQCLVGLGTFLQFGRADATELVEKEFQLVEIMSPKYNVSHFGSHVMIMMMFTLLSVILASAVFKVKQHILKPAQRDASTQYSLKDAMEISNTDRFVGQHLRATFTAMTIDSGRDHLRFRRVDRSFSTYTKAMVVETCTMTVINEIKQDRIYSMNGFVESLYPHALDVVRQ</sequence>
<evidence type="ECO:0000313" key="4">
    <source>
        <dbReference type="Proteomes" id="UP001189429"/>
    </source>
</evidence>
<feature type="compositionally biased region" description="Basic residues" evidence="1">
    <location>
        <begin position="736"/>
        <end position="747"/>
    </location>
</feature>
<evidence type="ECO:0008006" key="5">
    <source>
        <dbReference type="Google" id="ProtNLM"/>
    </source>
</evidence>
<evidence type="ECO:0000256" key="1">
    <source>
        <dbReference type="SAM" id="MobiDB-lite"/>
    </source>
</evidence>
<dbReference type="PANTHER" id="PTHR11439:SF463">
    <property type="entry name" value="REVERSE TRANSCRIPTASE TY1_COPIA-TYPE DOMAIN-CONTAINING PROTEIN"/>
    <property type="match status" value="1"/>
</dbReference>
<feature type="compositionally biased region" description="Basic and acidic residues" evidence="1">
    <location>
        <begin position="261"/>
        <end position="272"/>
    </location>
</feature>
<gene>
    <name evidence="3" type="ORF">PCOR1329_LOCUS63393</name>
</gene>
<dbReference type="Proteomes" id="UP001189429">
    <property type="component" value="Unassembled WGS sequence"/>
</dbReference>
<protein>
    <recommendedName>
        <fullName evidence="5">CCHC-type domain-containing protein</fullName>
    </recommendedName>
</protein>
<feature type="compositionally biased region" description="Basic and acidic residues" evidence="1">
    <location>
        <begin position="201"/>
        <end position="211"/>
    </location>
</feature>
<feature type="compositionally biased region" description="Polar residues" evidence="1">
    <location>
        <begin position="780"/>
        <end position="790"/>
    </location>
</feature>
<evidence type="ECO:0000256" key="2">
    <source>
        <dbReference type="SAM" id="Phobius"/>
    </source>
</evidence>
<feature type="compositionally biased region" description="Low complexity" evidence="1">
    <location>
        <begin position="769"/>
        <end position="778"/>
    </location>
</feature>
<keyword evidence="4" id="KW-1185">Reference proteome</keyword>
<feature type="region of interest" description="Disordered" evidence="1">
    <location>
        <begin position="734"/>
        <end position="854"/>
    </location>
</feature>
<feature type="compositionally biased region" description="Basic and acidic residues" evidence="1">
    <location>
        <begin position="805"/>
        <end position="817"/>
    </location>
</feature>
<keyword evidence="2" id="KW-0812">Transmembrane</keyword>
<accession>A0ABN9W5E4</accession>
<feature type="compositionally biased region" description="Low complexity" evidence="1">
    <location>
        <begin position="245"/>
        <end position="256"/>
    </location>
</feature>
<feature type="region of interest" description="Disordered" evidence="1">
    <location>
        <begin position="198"/>
        <end position="272"/>
    </location>
</feature>
<organism evidence="3 4">
    <name type="scientific">Prorocentrum cordatum</name>
    <dbReference type="NCBI Taxonomy" id="2364126"/>
    <lineage>
        <taxon>Eukaryota</taxon>
        <taxon>Sar</taxon>
        <taxon>Alveolata</taxon>
        <taxon>Dinophyceae</taxon>
        <taxon>Prorocentrales</taxon>
        <taxon>Prorocentraceae</taxon>
        <taxon>Prorocentrum</taxon>
    </lineage>
</organism>
<dbReference type="PANTHER" id="PTHR11439">
    <property type="entry name" value="GAG-POL-RELATED RETROTRANSPOSON"/>
    <property type="match status" value="1"/>
</dbReference>
<reference evidence="3" key="1">
    <citation type="submission" date="2023-10" db="EMBL/GenBank/DDBJ databases">
        <authorList>
            <person name="Chen Y."/>
            <person name="Shah S."/>
            <person name="Dougan E. K."/>
            <person name="Thang M."/>
            <person name="Chan C."/>
        </authorList>
    </citation>
    <scope>NUCLEOTIDE SEQUENCE [LARGE SCALE GENOMIC DNA]</scope>
</reference>
<proteinExistence type="predicted"/>
<dbReference type="CDD" id="cd09272">
    <property type="entry name" value="RNase_HI_RT_Ty1"/>
    <property type="match status" value="1"/>
</dbReference>
<comment type="caution">
    <text evidence="3">The sequence shown here is derived from an EMBL/GenBank/DDBJ whole genome shotgun (WGS) entry which is preliminary data.</text>
</comment>
<name>A0ABN9W5E4_9DINO</name>
<feature type="region of interest" description="Disordered" evidence="1">
    <location>
        <begin position="1133"/>
        <end position="1155"/>
    </location>
</feature>
<dbReference type="EMBL" id="CAUYUJ010018048">
    <property type="protein sequence ID" value="CAK0880172.1"/>
    <property type="molecule type" value="Genomic_DNA"/>
</dbReference>
<keyword evidence="2" id="KW-1133">Transmembrane helix</keyword>
<feature type="compositionally biased region" description="Basic and acidic residues" evidence="1">
    <location>
        <begin position="752"/>
        <end position="768"/>
    </location>
</feature>
<evidence type="ECO:0000313" key="3">
    <source>
        <dbReference type="EMBL" id="CAK0880172.1"/>
    </source>
</evidence>
<keyword evidence="2" id="KW-0472">Membrane</keyword>
<feature type="compositionally biased region" description="Basic and acidic residues" evidence="1">
    <location>
        <begin position="219"/>
        <end position="230"/>
    </location>
</feature>
<feature type="transmembrane region" description="Helical" evidence="2">
    <location>
        <begin position="1456"/>
        <end position="1478"/>
    </location>
</feature>